<reference evidence="12 13" key="1">
    <citation type="submission" date="2014-11" db="EMBL/GenBank/DDBJ databases">
        <title>Genetic blueprint of the zoonotic pathogen Toxocara canis.</title>
        <authorList>
            <person name="Zhu X.-Q."/>
            <person name="Korhonen P.K."/>
            <person name="Cai H."/>
            <person name="Young N.D."/>
            <person name="Nejsum P."/>
            <person name="von Samson-Himmelstjerna G."/>
            <person name="Boag P.R."/>
            <person name="Tan P."/>
            <person name="Li Q."/>
            <person name="Min J."/>
            <person name="Yang Y."/>
            <person name="Wang X."/>
            <person name="Fang X."/>
            <person name="Hall R.S."/>
            <person name="Hofmann A."/>
            <person name="Sternberg P.W."/>
            <person name="Jex A.R."/>
            <person name="Gasser R.B."/>
        </authorList>
    </citation>
    <scope>NUCLEOTIDE SEQUENCE [LARGE SCALE GENOMIC DNA]</scope>
    <source>
        <strain evidence="12">PN_DK_2014</strain>
    </source>
</reference>
<dbReference type="Pfam" id="PF17297">
    <property type="entry name" value="PEPCK_N"/>
    <property type="match status" value="1"/>
</dbReference>
<evidence type="ECO:0000256" key="3">
    <source>
        <dbReference type="ARBA" id="ARBA00012306"/>
    </source>
</evidence>
<dbReference type="GO" id="GO:0005525">
    <property type="term" value="F:GTP binding"/>
    <property type="evidence" value="ECO:0007669"/>
    <property type="project" value="UniProtKB-KW"/>
</dbReference>
<accession>A0A0B2VEN0</accession>
<keyword evidence="6" id="KW-0210">Decarboxylase</keyword>
<evidence type="ECO:0000256" key="6">
    <source>
        <dbReference type="ARBA" id="ARBA00022793"/>
    </source>
</evidence>
<dbReference type="EMBL" id="JPKZ01001431">
    <property type="protein sequence ID" value="KHN81991.1"/>
    <property type="molecule type" value="Genomic_DNA"/>
</dbReference>
<evidence type="ECO:0000313" key="12">
    <source>
        <dbReference type="EMBL" id="KHN81991.1"/>
    </source>
</evidence>
<keyword evidence="4" id="KW-0479">Metal-binding</keyword>
<proteinExistence type="inferred from homology"/>
<dbReference type="GO" id="GO:0046327">
    <property type="term" value="P:glycerol biosynthetic process from pyruvate"/>
    <property type="evidence" value="ECO:0007669"/>
    <property type="project" value="TreeGrafter"/>
</dbReference>
<gene>
    <name evidence="12" type="primary">PEPCK</name>
    <name evidence="12" type="ORF">Tcan_07550</name>
</gene>
<evidence type="ECO:0000256" key="5">
    <source>
        <dbReference type="ARBA" id="ARBA00022741"/>
    </source>
</evidence>
<dbReference type="InterPro" id="IPR008209">
    <property type="entry name" value="PEP_carboxykinase_GTP"/>
</dbReference>
<keyword evidence="5" id="KW-0547">Nucleotide-binding</keyword>
<evidence type="ECO:0000256" key="9">
    <source>
        <dbReference type="ARBA" id="ARBA00023239"/>
    </source>
</evidence>
<dbReference type="Gene3D" id="3.40.449.10">
    <property type="entry name" value="Phosphoenolpyruvate Carboxykinase, domain 1"/>
    <property type="match status" value="1"/>
</dbReference>
<keyword evidence="12" id="KW-0418">Kinase</keyword>
<keyword evidence="13" id="KW-1185">Reference proteome</keyword>
<keyword evidence="12" id="KW-0808">Transferase</keyword>
<dbReference type="Gene3D" id="2.170.8.10">
    <property type="entry name" value="Phosphoenolpyruvate Carboxykinase, domain 2"/>
    <property type="match status" value="1"/>
</dbReference>
<dbReference type="GO" id="GO:0071333">
    <property type="term" value="P:cellular response to glucose stimulus"/>
    <property type="evidence" value="ECO:0007669"/>
    <property type="project" value="TreeGrafter"/>
</dbReference>
<keyword evidence="8" id="KW-0464">Manganese</keyword>
<feature type="domain" description="Phosphoenolpyruvate carboxykinase GTP-utilising N-terminal" evidence="11">
    <location>
        <begin position="130"/>
        <end position="354"/>
    </location>
</feature>
<dbReference type="GO" id="GO:0004613">
    <property type="term" value="F:phosphoenolpyruvate carboxykinase (GTP) activity"/>
    <property type="evidence" value="ECO:0007669"/>
    <property type="project" value="UniProtKB-EC"/>
</dbReference>
<dbReference type="Proteomes" id="UP000031036">
    <property type="component" value="Unassembled WGS sequence"/>
</dbReference>
<dbReference type="GO" id="GO:0033993">
    <property type="term" value="P:response to lipid"/>
    <property type="evidence" value="ECO:0007669"/>
    <property type="project" value="TreeGrafter"/>
</dbReference>
<evidence type="ECO:0000256" key="8">
    <source>
        <dbReference type="ARBA" id="ARBA00023211"/>
    </source>
</evidence>
<dbReference type="GO" id="GO:0016301">
    <property type="term" value="F:kinase activity"/>
    <property type="evidence" value="ECO:0007669"/>
    <property type="project" value="UniProtKB-KW"/>
</dbReference>
<evidence type="ECO:0000256" key="1">
    <source>
        <dbReference type="ARBA" id="ARBA00001936"/>
    </source>
</evidence>
<dbReference type="GO" id="GO:0005829">
    <property type="term" value="C:cytosol"/>
    <property type="evidence" value="ECO:0007669"/>
    <property type="project" value="TreeGrafter"/>
</dbReference>
<dbReference type="GO" id="GO:0006094">
    <property type="term" value="P:gluconeogenesis"/>
    <property type="evidence" value="ECO:0007669"/>
    <property type="project" value="InterPro"/>
</dbReference>
<dbReference type="InterPro" id="IPR035078">
    <property type="entry name" value="PEP_carboxykinase_GTP_N"/>
</dbReference>
<evidence type="ECO:0000313" key="13">
    <source>
        <dbReference type="Proteomes" id="UP000031036"/>
    </source>
</evidence>
<organism evidence="12 13">
    <name type="scientific">Toxocara canis</name>
    <name type="common">Canine roundworm</name>
    <dbReference type="NCBI Taxonomy" id="6265"/>
    <lineage>
        <taxon>Eukaryota</taxon>
        <taxon>Metazoa</taxon>
        <taxon>Ecdysozoa</taxon>
        <taxon>Nematoda</taxon>
        <taxon>Chromadorea</taxon>
        <taxon>Rhabditida</taxon>
        <taxon>Spirurina</taxon>
        <taxon>Ascaridomorpha</taxon>
        <taxon>Ascaridoidea</taxon>
        <taxon>Toxocaridae</taxon>
        <taxon>Toxocara</taxon>
    </lineage>
</organism>
<dbReference type="AlphaFoldDB" id="A0A0B2VEN0"/>
<feature type="domain" description="Phosphoenolpyruvate carboxykinase C-terminal P-loop" evidence="10">
    <location>
        <begin position="359"/>
        <end position="711"/>
    </location>
</feature>
<name>A0A0B2VEN0_TOXCA</name>
<evidence type="ECO:0000259" key="11">
    <source>
        <dbReference type="Pfam" id="PF17297"/>
    </source>
</evidence>
<evidence type="ECO:0000256" key="2">
    <source>
        <dbReference type="ARBA" id="ARBA00005796"/>
    </source>
</evidence>
<dbReference type="PANTHER" id="PTHR11561:SF16">
    <property type="entry name" value="PHOSPHOENOLPYRUVATE CARBOXYKINASE (GTP)"/>
    <property type="match status" value="1"/>
</dbReference>
<dbReference type="Pfam" id="PF00821">
    <property type="entry name" value="PEPCK_GTP"/>
    <property type="match status" value="1"/>
</dbReference>
<dbReference type="STRING" id="6265.A0A0B2VEN0"/>
<dbReference type="PANTHER" id="PTHR11561">
    <property type="entry name" value="PHOSPHOENOLPYRUVATE CARBOXYKINASE"/>
    <property type="match status" value="1"/>
</dbReference>
<evidence type="ECO:0000256" key="7">
    <source>
        <dbReference type="ARBA" id="ARBA00023134"/>
    </source>
</evidence>
<dbReference type="EC" id="4.1.1.32" evidence="3"/>
<dbReference type="Gene3D" id="3.90.228.20">
    <property type="match status" value="1"/>
</dbReference>
<comment type="cofactor">
    <cofactor evidence="1">
        <name>Mn(2+)</name>
        <dbReference type="ChEBI" id="CHEBI:29035"/>
    </cofactor>
</comment>
<dbReference type="GO" id="GO:0019543">
    <property type="term" value="P:propionate catabolic process"/>
    <property type="evidence" value="ECO:0007669"/>
    <property type="project" value="TreeGrafter"/>
</dbReference>
<dbReference type="SUPFAM" id="SSF53795">
    <property type="entry name" value="PEP carboxykinase-like"/>
    <property type="match status" value="1"/>
</dbReference>
<dbReference type="GO" id="GO:0006107">
    <property type="term" value="P:oxaloacetate metabolic process"/>
    <property type="evidence" value="ECO:0007669"/>
    <property type="project" value="TreeGrafter"/>
</dbReference>
<sequence length="719" mass="80022">MSSALKKSGSATKASSGTTIVDPKDGFCVYSMMRKTKKKTPLKRDGISQACMSVKEYRIITEFYISGYGSIPVIKGDPTIMPLKAQDCISQGCMSVKEYRIITEFYISGYGSIPVIKGDPTIMPLKAQLFVAEKAKLMRPQAIYICDGSLLERMDLTKKITQNRVARTLEALSDCYLITTDPRDASTMARHPVVCTKNRERVGIRHRDANSKFAKWISQFTLGLELDERFPAAMNGRVMYVVPFSLGPIGSMNSLNCIQLTDSAYVALMTSVCARVSASVWDSIGNKQFIRCIHSVGIRRPAYCRLTNNWPCAPDRRFLALHANNREVWSYGTGSEDAILCKNEVALRLASITAKQEGWLAERMAIIAVTAPDKVEHFIGVAGPDGCGKSCLTFLQTTTPEWKIKVIGNEVAWIRLGDDGRLYASSPLNGLFFHINGFNPTKSSMGKEFLSKDAIFTNVGYTSQGYPCWSSCDMHSVPGEVTYDWRGEPWNNNSEGTIEHPQASVAIRCNKCPALHSQWESDKGVALSAIIFCTRRHTGIPLVFEALTWKQGVFQAATIRTDSPKSAQEGELTFDPMGMAAFLGYSFGDYLKHWLSFDKPKTKLPKLFFVNLFQRGSNNEYLWPGFRDNIRILAWIIRRITSGPEDGVVKSYVGLVPKEESINLTGLNVKWDELIATPKAFWISETKALRKIFDTILGADIPKGIADEFLEIGKRLSAA</sequence>
<dbReference type="GO" id="GO:0030145">
    <property type="term" value="F:manganese ion binding"/>
    <property type="evidence" value="ECO:0007669"/>
    <property type="project" value="TreeGrafter"/>
</dbReference>
<dbReference type="HAMAP" id="MF_00452">
    <property type="entry name" value="PEPCK_GTP"/>
    <property type="match status" value="1"/>
</dbReference>
<keyword evidence="9" id="KW-0456">Lyase</keyword>
<comment type="caution">
    <text evidence="12">The sequence shown here is derived from an EMBL/GenBank/DDBJ whole genome shotgun (WGS) entry which is preliminary data.</text>
</comment>
<protein>
    <recommendedName>
        <fullName evidence="3">phosphoenolpyruvate carboxykinase (GTP)</fullName>
        <ecNumber evidence="3">4.1.1.32</ecNumber>
    </recommendedName>
</protein>
<keyword evidence="12" id="KW-0670">Pyruvate</keyword>
<comment type="similarity">
    <text evidence="2">Belongs to the phosphoenolpyruvate carboxykinase [GTP] family.</text>
</comment>
<dbReference type="InterPro" id="IPR013035">
    <property type="entry name" value="PEP_carboxykinase_C"/>
</dbReference>
<dbReference type="OrthoDB" id="5841594at2759"/>
<evidence type="ECO:0000259" key="10">
    <source>
        <dbReference type="Pfam" id="PF00821"/>
    </source>
</evidence>
<evidence type="ECO:0000256" key="4">
    <source>
        <dbReference type="ARBA" id="ARBA00022723"/>
    </source>
</evidence>
<keyword evidence="7" id="KW-0342">GTP-binding</keyword>
<dbReference type="InterPro" id="IPR008210">
    <property type="entry name" value="PEP_carboxykinase_N"/>
</dbReference>
<dbReference type="GO" id="GO:0042594">
    <property type="term" value="P:response to starvation"/>
    <property type="evidence" value="ECO:0007669"/>
    <property type="project" value="TreeGrafter"/>
</dbReference>
<dbReference type="SUPFAM" id="SSF68923">
    <property type="entry name" value="PEP carboxykinase N-terminal domain"/>
    <property type="match status" value="1"/>
</dbReference>
<dbReference type="InterPro" id="IPR035077">
    <property type="entry name" value="PEP_carboxykinase_GTP_C"/>
</dbReference>